<evidence type="ECO:0000256" key="5">
    <source>
        <dbReference type="SAM" id="SignalP"/>
    </source>
</evidence>
<dbReference type="PANTHER" id="PTHR13887:SF14">
    <property type="entry name" value="DISULFIDE BOND FORMATION PROTEIN D"/>
    <property type="match status" value="1"/>
</dbReference>
<dbReference type="CDD" id="cd03023">
    <property type="entry name" value="DsbA_Com1_like"/>
    <property type="match status" value="1"/>
</dbReference>
<dbReference type="InterPro" id="IPR017937">
    <property type="entry name" value="Thioredoxin_CS"/>
</dbReference>
<dbReference type="KEGG" id="tbn:TBH_C2327"/>
<dbReference type="RefSeq" id="WP_041068646.1">
    <property type="nucleotide sequence ID" value="NZ_AP012273.1"/>
</dbReference>
<proteinExistence type="predicted"/>
<dbReference type="InterPro" id="IPR036249">
    <property type="entry name" value="Thioredoxin-like_sf"/>
</dbReference>
<feature type="domain" description="Thioredoxin" evidence="6">
    <location>
        <begin position="69"/>
        <end position="246"/>
    </location>
</feature>
<keyword evidence="4" id="KW-0676">Redox-active center</keyword>
<keyword evidence="2" id="KW-0560">Oxidoreductase</keyword>
<evidence type="ECO:0000256" key="4">
    <source>
        <dbReference type="ARBA" id="ARBA00023284"/>
    </source>
</evidence>
<dbReference type="GO" id="GO:0015036">
    <property type="term" value="F:disulfide oxidoreductase activity"/>
    <property type="evidence" value="ECO:0007669"/>
    <property type="project" value="UniProtKB-ARBA"/>
</dbReference>
<dbReference type="EMBL" id="AP012273">
    <property type="protein sequence ID" value="BAO45237.1"/>
    <property type="molecule type" value="Genomic_DNA"/>
</dbReference>
<reference evidence="7 8" key="1">
    <citation type="journal article" date="2014" name="PLoS ONE">
        <title>Physiological and genomic features of a novel sulfur-oxidizing gammaproteobacterium belonging to a previously uncultivated symbiotic lineage isolated from a hydrothermal vent.</title>
        <authorList>
            <person name="Nunoura T."/>
            <person name="Takaki Y."/>
            <person name="Kazama H."/>
            <person name="Kakuta J."/>
            <person name="Shimamura S."/>
            <person name="Makita H."/>
            <person name="Hirai M."/>
            <person name="Miyazaki M."/>
            <person name="Takai K."/>
        </authorList>
    </citation>
    <scope>NUCLEOTIDE SEQUENCE [LARGE SCALE GENOMIC DNA]</scope>
    <source>
        <strain evidence="7 8">Hiromi1</strain>
    </source>
</reference>
<name>A0A7U6GKF3_9GAMM</name>
<dbReference type="PROSITE" id="PS51352">
    <property type="entry name" value="THIOREDOXIN_2"/>
    <property type="match status" value="1"/>
</dbReference>
<dbReference type="Pfam" id="PF01323">
    <property type="entry name" value="DSBA"/>
    <property type="match status" value="1"/>
</dbReference>
<dbReference type="Pfam" id="PF18312">
    <property type="entry name" value="ScsC_N"/>
    <property type="match status" value="1"/>
</dbReference>
<dbReference type="InterPro" id="IPR041205">
    <property type="entry name" value="ScsC_N"/>
</dbReference>
<protein>
    <submittedName>
        <fullName evidence="7">DsbA oxidoreductase</fullName>
    </submittedName>
</protein>
<dbReference type="SUPFAM" id="SSF52833">
    <property type="entry name" value="Thioredoxin-like"/>
    <property type="match status" value="1"/>
</dbReference>
<dbReference type="InterPro" id="IPR013766">
    <property type="entry name" value="Thioredoxin_domain"/>
</dbReference>
<feature type="chain" id="PRO_5030622074" evidence="5">
    <location>
        <begin position="25"/>
        <end position="248"/>
    </location>
</feature>
<evidence type="ECO:0000313" key="7">
    <source>
        <dbReference type="EMBL" id="BAO45237.1"/>
    </source>
</evidence>
<evidence type="ECO:0000313" key="8">
    <source>
        <dbReference type="Proteomes" id="UP000031631"/>
    </source>
</evidence>
<evidence type="ECO:0000259" key="6">
    <source>
        <dbReference type="PROSITE" id="PS51352"/>
    </source>
</evidence>
<dbReference type="PROSITE" id="PS00194">
    <property type="entry name" value="THIOREDOXIN_1"/>
    <property type="match status" value="1"/>
</dbReference>
<dbReference type="Gene3D" id="3.40.30.10">
    <property type="entry name" value="Glutaredoxin"/>
    <property type="match status" value="1"/>
</dbReference>
<sequence>MNTHKLIAAMGLVSVMGLSNVSLAADEGLSAAQKAEVKALIGSYLKENPEVVIEAIQAWRSKQEAAESAMISESIKELMAEAKNTASPVWGNPKGDVTVVEFFDYNCPYCKSVFPSMHKLVKEDGNIKVVMKEFPVLGENSVYAAKAALAAQKQGKYEQFHSRMMSKDSRLSRDGVIAAAKQVGLDVDRLKKDMESSEVQEELDRSSIWAQRLGIGGTPAFVIGEELIPGAIDGGQMKRYVEKARAAK</sequence>
<organism evidence="7 8">
    <name type="scientific">Thiolapillus brandeum</name>
    <dbReference type="NCBI Taxonomy" id="1076588"/>
    <lineage>
        <taxon>Bacteria</taxon>
        <taxon>Pseudomonadati</taxon>
        <taxon>Pseudomonadota</taxon>
        <taxon>Gammaproteobacteria</taxon>
        <taxon>Chromatiales</taxon>
        <taxon>Sedimenticolaceae</taxon>
        <taxon>Thiolapillus</taxon>
    </lineage>
</organism>
<keyword evidence="1 5" id="KW-0732">Signal</keyword>
<feature type="signal peptide" evidence="5">
    <location>
        <begin position="1"/>
        <end position="24"/>
    </location>
</feature>
<accession>A0A7U6GKF3</accession>
<keyword evidence="8" id="KW-1185">Reference proteome</keyword>
<evidence type="ECO:0000256" key="3">
    <source>
        <dbReference type="ARBA" id="ARBA00023157"/>
    </source>
</evidence>
<evidence type="ECO:0000256" key="2">
    <source>
        <dbReference type="ARBA" id="ARBA00023002"/>
    </source>
</evidence>
<dbReference type="InterPro" id="IPR001853">
    <property type="entry name" value="DSBA-like_thioredoxin_dom"/>
</dbReference>
<gene>
    <name evidence="7" type="ORF">TBH_C2327</name>
</gene>
<dbReference type="Proteomes" id="UP000031631">
    <property type="component" value="Chromosome"/>
</dbReference>
<dbReference type="AlphaFoldDB" id="A0A7U6GKF3"/>
<evidence type="ECO:0000256" key="1">
    <source>
        <dbReference type="ARBA" id="ARBA00022729"/>
    </source>
</evidence>
<dbReference type="PANTHER" id="PTHR13887">
    <property type="entry name" value="GLUTATHIONE S-TRANSFERASE KAPPA"/>
    <property type="match status" value="1"/>
</dbReference>
<dbReference type="OrthoDB" id="12976at2"/>
<keyword evidence="3" id="KW-1015">Disulfide bond</keyword>